<proteinExistence type="inferred from homology"/>
<gene>
    <name evidence="16" type="primary">gndA</name>
    <name evidence="16" type="ORF">KME65_06655</name>
</gene>
<evidence type="ECO:0000256" key="2">
    <source>
        <dbReference type="ARBA" id="ARBA00004874"/>
    </source>
</evidence>
<organism evidence="16 17">
    <name type="scientific">Candidatus Thiodiazotropha taylori</name>
    <dbReference type="NCBI Taxonomy" id="2792791"/>
    <lineage>
        <taxon>Bacteria</taxon>
        <taxon>Pseudomonadati</taxon>
        <taxon>Pseudomonadota</taxon>
        <taxon>Gammaproteobacteria</taxon>
        <taxon>Chromatiales</taxon>
        <taxon>Sedimenticolaceae</taxon>
        <taxon>Candidatus Thiodiazotropha</taxon>
    </lineage>
</organism>
<evidence type="ECO:0000256" key="9">
    <source>
        <dbReference type="ARBA" id="ARBA00023126"/>
    </source>
</evidence>
<comment type="pathway">
    <text evidence="2 11 14">Carbohydrate degradation; pentose phosphate pathway; D-ribulose 5-phosphate from D-glucose 6-phosphate (oxidative stage): step 3/3.</text>
</comment>
<dbReference type="SUPFAM" id="SSF51735">
    <property type="entry name" value="NAD(P)-binding Rossmann-fold domains"/>
    <property type="match status" value="1"/>
</dbReference>
<evidence type="ECO:0000313" key="16">
    <source>
        <dbReference type="EMBL" id="MBT2988628.1"/>
    </source>
</evidence>
<dbReference type="GO" id="GO:0050661">
    <property type="term" value="F:NADP binding"/>
    <property type="evidence" value="ECO:0007669"/>
    <property type="project" value="InterPro"/>
</dbReference>
<comment type="catalytic activity">
    <reaction evidence="10 11 14">
        <text>6-phospho-D-gluconate + NADP(+) = D-ribulose 5-phosphate + CO2 + NADPH</text>
        <dbReference type="Rhea" id="RHEA:10116"/>
        <dbReference type="ChEBI" id="CHEBI:16526"/>
        <dbReference type="ChEBI" id="CHEBI:57783"/>
        <dbReference type="ChEBI" id="CHEBI:58121"/>
        <dbReference type="ChEBI" id="CHEBI:58349"/>
        <dbReference type="ChEBI" id="CHEBI:58759"/>
        <dbReference type="EC" id="1.1.1.44"/>
    </reaction>
</comment>
<evidence type="ECO:0000256" key="4">
    <source>
        <dbReference type="ARBA" id="ARBA00011738"/>
    </source>
</evidence>
<evidence type="ECO:0000313" key="17">
    <source>
        <dbReference type="Proteomes" id="UP000770889"/>
    </source>
</evidence>
<dbReference type="PANTHER" id="PTHR11811">
    <property type="entry name" value="6-PHOSPHOGLUCONATE DEHYDROGENASE"/>
    <property type="match status" value="1"/>
</dbReference>
<dbReference type="NCBIfam" id="TIGR00873">
    <property type="entry name" value="gnd"/>
    <property type="match status" value="1"/>
</dbReference>
<dbReference type="PIRSF" id="PIRSF000109">
    <property type="entry name" value="6PGD"/>
    <property type="match status" value="1"/>
</dbReference>
<dbReference type="Gene3D" id="1.10.1040.10">
    <property type="entry name" value="N-(1-d-carboxylethyl)-l-norvaline Dehydrogenase, domain 2"/>
    <property type="match status" value="1"/>
</dbReference>
<dbReference type="NCBIfam" id="NF006765">
    <property type="entry name" value="PRK09287.1"/>
    <property type="match status" value="1"/>
</dbReference>
<evidence type="ECO:0000256" key="7">
    <source>
        <dbReference type="ARBA" id="ARBA00023002"/>
    </source>
</evidence>
<dbReference type="InterPro" id="IPR006114">
    <property type="entry name" value="6PGDH_C"/>
</dbReference>
<feature type="binding site" description="in other chain" evidence="13">
    <location>
        <position position="105"/>
    </location>
    <ligand>
        <name>substrate</name>
        <note>ligand shared between dimeric partners</note>
    </ligand>
</feature>
<dbReference type="InterPro" id="IPR036291">
    <property type="entry name" value="NAD(P)-bd_dom_sf"/>
</dbReference>
<dbReference type="InterPro" id="IPR008927">
    <property type="entry name" value="6-PGluconate_DH-like_C_sf"/>
</dbReference>
<evidence type="ECO:0000256" key="11">
    <source>
        <dbReference type="PIRNR" id="PIRNR000109"/>
    </source>
</evidence>
<dbReference type="Pfam" id="PF03446">
    <property type="entry name" value="NAD_binding_2"/>
    <property type="match status" value="1"/>
</dbReference>
<feature type="binding site" description="in other chain" evidence="13">
    <location>
        <position position="263"/>
    </location>
    <ligand>
        <name>substrate</name>
        <note>ligand shared between dimeric partners</note>
    </ligand>
</feature>
<evidence type="ECO:0000256" key="1">
    <source>
        <dbReference type="ARBA" id="ARBA00002526"/>
    </source>
</evidence>
<dbReference type="PRINTS" id="PR00076">
    <property type="entry name" value="6PGDHDRGNASE"/>
</dbReference>
<feature type="binding site" description="in other chain" evidence="13">
    <location>
        <position position="290"/>
    </location>
    <ligand>
        <name>substrate</name>
        <note>ligand shared between dimeric partners</note>
    </ligand>
</feature>
<feature type="binding site" description="in other chain" evidence="13">
    <location>
        <begin position="188"/>
        <end position="189"/>
    </location>
    <ligand>
        <name>substrate</name>
        <note>ligand shared between dimeric partners</note>
    </ligand>
</feature>
<dbReference type="PROSITE" id="PS00461">
    <property type="entry name" value="6PGD"/>
    <property type="match status" value="1"/>
</dbReference>
<keyword evidence="9 11" id="KW-0570">Pentose shunt</keyword>
<dbReference type="SMART" id="SM01350">
    <property type="entry name" value="6PGD"/>
    <property type="match status" value="1"/>
</dbReference>
<comment type="subunit">
    <text evidence="4 11">Homodimer.</text>
</comment>
<reference evidence="16 17" key="1">
    <citation type="submission" date="2021-05" db="EMBL/GenBank/DDBJ databases">
        <title>Genetic and Functional Diversity in Clade A Lucinid endosymbionts from the Bahamas.</title>
        <authorList>
            <person name="Giani N.M."/>
            <person name="Engel A.S."/>
            <person name="Campbell B.J."/>
        </authorList>
    </citation>
    <scope>NUCLEOTIDE SEQUENCE [LARGE SCALE GENOMIC DNA]</scope>
    <source>
        <strain evidence="16">LUC16012Gg_MoonRockCtena</strain>
    </source>
</reference>
<name>A0A944MB35_9GAMM</name>
<dbReference type="Gene3D" id="3.40.50.720">
    <property type="entry name" value="NAD(P)-binding Rossmann-like Domain"/>
    <property type="match status" value="1"/>
</dbReference>
<feature type="domain" description="6-phosphogluconate dehydrogenase C-terminal" evidence="15">
    <location>
        <begin position="181"/>
        <end position="471"/>
    </location>
</feature>
<keyword evidence="7 11" id="KW-0560">Oxidoreductase</keyword>
<feature type="active site" description="Proton acceptor" evidence="12">
    <location>
        <position position="185"/>
    </location>
</feature>
<dbReference type="InterPro" id="IPR013328">
    <property type="entry name" value="6PGD_dom2"/>
</dbReference>
<accession>A0A944MB35</accession>
<dbReference type="EC" id="1.1.1.44" evidence="5 11"/>
<dbReference type="AlphaFoldDB" id="A0A944MB35"/>
<dbReference type="EMBL" id="JAHHGM010000005">
    <property type="protein sequence ID" value="MBT2988628.1"/>
    <property type="molecule type" value="Genomic_DNA"/>
</dbReference>
<dbReference type="GO" id="GO:0004616">
    <property type="term" value="F:phosphogluconate dehydrogenase (decarboxylating) activity"/>
    <property type="evidence" value="ECO:0007669"/>
    <property type="project" value="UniProtKB-EC"/>
</dbReference>
<dbReference type="Proteomes" id="UP000770889">
    <property type="component" value="Unassembled WGS sequence"/>
</dbReference>
<dbReference type="FunFam" id="3.40.50.720:FF:000007">
    <property type="entry name" value="6-phosphogluconate dehydrogenase, decarboxylating"/>
    <property type="match status" value="1"/>
</dbReference>
<comment type="function">
    <text evidence="1 11">Catalyzes the oxidative decarboxylation of 6-phosphogluconate to ribulose 5-phosphate and CO(2), with concomitant reduction of NADP to NADPH.</text>
</comment>
<evidence type="ECO:0000259" key="15">
    <source>
        <dbReference type="SMART" id="SM01350"/>
    </source>
</evidence>
<dbReference type="FunFam" id="1.10.1040.10:FF:000002">
    <property type="entry name" value="6-phosphogluconate dehydrogenase, decarboxylating"/>
    <property type="match status" value="1"/>
</dbReference>
<dbReference type="InterPro" id="IPR006183">
    <property type="entry name" value="Pgluconate_DH"/>
</dbReference>
<dbReference type="InterPro" id="IPR006184">
    <property type="entry name" value="6PGdom_BS"/>
</dbReference>
<evidence type="ECO:0000256" key="8">
    <source>
        <dbReference type="ARBA" id="ARBA00023064"/>
    </source>
</evidence>
<evidence type="ECO:0000256" key="12">
    <source>
        <dbReference type="PIRSR" id="PIRSR000109-1"/>
    </source>
</evidence>
<dbReference type="InterPro" id="IPR006113">
    <property type="entry name" value="6PGDH_Gnd/GntZ"/>
</dbReference>
<evidence type="ECO:0000256" key="10">
    <source>
        <dbReference type="ARBA" id="ARBA00048640"/>
    </source>
</evidence>
<evidence type="ECO:0000256" key="3">
    <source>
        <dbReference type="ARBA" id="ARBA00008419"/>
    </source>
</evidence>
<evidence type="ECO:0000256" key="5">
    <source>
        <dbReference type="ARBA" id="ARBA00013011"/>
    </source>
</evidence>
<sequence>MSEQKQFHIGLIGLGVMGRNLALNMEDKGFPVAVWNRRSEAITEFLSQNRDRRFGGDPEMARFVAMLERPRRILLMIKAGDPVDQVIERLIPLLEPGDIIMDGGNSWFEDTRRRERTLRDKGLHFVGVGISGGEEGARLGPSMMPGGSRESYAEVSAVFEAITAQTEAGACVTHVGPDGAGHFVKMVHNGIEYADMQLLAEVYDLMGRGLGLAESEMAEQFEQWNQGPMESFLVELTAQVMKTVDGDSGLPLVSLVVDKAGQKGTGRWTVQAALEQAVAVPGIAAAVDARLLSSLKEQRMSASRLLQGPTLKPPAEREYLLADLHGAIYASRITAYAQGLDLIQSASERYEWSIDLAEIARIWKGGCIIRARLLDPIRDAYAKEQKPRNLMLDPALGSELQGLQGAWRRVIGFATIAGIPVPVLSACLNYFDSYRTERLPQNLTQAQRDAFGAHTYERLDHPEWGFVHSEW</sequence>
<protein>
    <recommendedName>
        <fullName evidence="6 11">6-phosphogluconate dehydrogenase, decarboxylating</fullName>
        <ecNumber evidence="5 11">1.1.1.44</ecNumber>
    </recommendedName>
</protein>
<feature type="binding site" description="in other chain" evidence="13">
    <location>
        <begin position="131"/>
        <end position="133"/>
    </location>
    <ligand>
        <name>substrate</name>
        <note>ligand shared between dimeric partners</note>
    </ligand>
</feature>
<evidence type="ECO:0000256" key="14">
    <source>
        <dbReference type="RuleBase" id="RU000485"/>
    </source>
</evidence>
<comment type="caution">
    <text evidence="16">The sequence shown here is derived from an EMBL/GenBank/DDBJ whole genome shotgun (WGS) entry which is preliminary data.</text>
</comment>
<feature type="active site" description="Proton donor" evidence="12">
    <location>
        <position position="192"/>
    </location>
</feature>
<feature type="binding site" description="in other chain" evidence="13">
    <location>
        <position position="193"/>
    </location>
    <ligand>
        <name>substrate</name>
        <note>ligand shared between dimeric partners</note>
    </ligand>
</feature>
<feature type="binding site" evidence="13">
    <location>
        <position position="454"/>
    </location>
    <ligand>
        <name>substrate</name>
        <note>ligand shared between dimeric partners</note>
    </ligand>
</feature>
<dbReference type="GO" id="GO:0006098">
    <property type="term" value="P:pentose-phosphate shunt"/>
    <property type="evidence" value="ECO:0007669"/>
    <property type="project" value="UniProtKB-KW"/>
</dbReference>
<feature type="binding site" evidence="13">
    <location>
        <position position="448"/>
    </location>
    <ligand>
        <name>substrate</name>
        <note>ligand shared between dimeric partners</note>
    </ligand>
</feature>
<dbReference type="Pfam" id="PF00393">
    <property type="entry name" value="6PGD"/>
    <property type="match status" value="1"/>
</dbReference>
<keyword evidence="8 14" id="KW-0311">Gluconate utilization</keyword>
<evidence type="ECO:0000256" key="6">
    <source>
        <dbReference type="ARBA" id="ARBA00018193"/>
    </source>
</evidence>
<dbReference type="Gene3D" id="1.20.5.320">
    <property type="entry name" value="6-Phosphogluconate Dehydrogenase, domain 3"/>
    <property type="match status" value="1"/>
</dbReference>
<comment type="similarity">
    <text evidence="3 11 14">Belongs to the 6-phosphogluconate dehydrogenase family.</text>
</comment>
<dbReference type="InterPro" id="IPR006115">
    <property type="entry name" value="6PGDH_NADP-bd"/>
</dbReference>
<dbReference type="GO" id="GO:0019521">
    <property type="term" value="P:D-gluconate metabolic process"/>
    <property type="evidence" value="ECO:0007669"/>
    <property type="project" value="UniProtKB-KW"/>
</dbReference>
<keyword evidence="11 14" id="KW-0521">NADP</keyword>
<dbReference type="SUPFAM" id="SSF48179">
    <property type="entry name" value="6-phosphogluconate dehydrogenase C-terminal domain-like"/>
    <property type="match status" value="1"/>
</dbReference>
<evidence type="ECO:0000256" key="13">
    <source>
        <dbReference type="PIRSR" id="PIRSR000109-2"/>
    </source>
</evidence>